<dbReference type="SUPFAM" id="SSF56784">
    <property type="entry name" value="HAD-like"/>
    <property type="match status" value="1"/>
</dbReference>
<dbReference type="GeneID" id="34014918"/>
<dbReference type="Pfam" id="PF00483">
    <property type="entry name" value="NTP_transferase"/>
    <property type="match status" value="1"/>
</dbReference>
<dbReference type="NCBIfam" id="TIGR01656">
    <property type="entry name" value="Histidinol-ppas"/>
    <property type="match status" value="1"/>
</dbReference>
<dbReference type="PANTHER" id="PTHR42891">
    <property type="entry name" value="D-GLYCERO-BETA-D-MANNO-HEPTOSE-1,7-BISPHOSPHATE 7-PHOSPHATASE"/>
    <property type="match status" value="1"/>
</dbReference>
<sequence>MRQAVILAGGRGTRLADRLNGRPKPLVDVDGIPLLERQLVLLAEQGIEEVLVLVNHAADQIEAFFETRGARAPKARLIDDGVPRGTAGAVLAVMPWLSEQFLIVYGDTLFDIDIAAMMQAHTDAKADVTLFLHPNDHPADSDLVEIDPDGHVRGLHGYPHPPGAELRNLVNAAFYICERKALEPWSEASTPLDFAKDLFPAMVAKGQHLHGYVSFEYIKDLGTPKRLDKVERHLRSGVPIRARRNAAQKVVFVDRDGTLNVLRDYVRRPEDLDLLPGVGNAIRRLNEAEYRVVVVTNQPVIARGECDFQTMGAIHARLETQVGAEGGWFDAVQLCPHHPDGGFPGEVAALKGPCACRKPGTGMFEQAADRMNIDIQQSWMIGDSTADAKAGAAFGLRTILLETGEGGRDGKWPEVEPTLRCADLSAAVDHILSD</sequence>
<dbReference type="GO" id="GO:0016791">
    <property type="term" value="F:phosphatase activity"/>
    <property type="evidence" value="ECO:0007669"/>
    <property type="project" value="InterPro"/>
</dbReference>
<evidence type="ECO:0000313" key="12">
    <source>
        <dbReference type="Proteomes" id="UP001272940"/>
    </source>
</evidence>
<evidence type="ECO:0000256" key="7">
    <source>
        <dbReference type="ARBA" id="ARBA00031828"/>
    </source>
</evidence>
<keyword evidence="3" id="KW-0963">Cytoplasm</keyword>
<evidence type="ECO:0000313" key="11">
    <source>
        <dbReference type="Proteomes" id="UP000197050"/>
    </source>
</evidence>
<dbReference type="Proteomes" id="UP001272940">
    <property type="component" value="Unassembled WGS sequence"/>
</dbReference>
<proteinExistence type="inferred from homology"/>
<dbReference type="KEGG" id="bvc:CEP68_07770"/>
<gene>
    <name evidence="9" type="ORF">CEP68_07770</name>
    <name evidence="10" type="ORF">NJD11_10500</name>
</gene>
<comment type="subcellular location">
    <subcellularLocation>
        <location evidence="1">Cytoplasm</location>
    </subcellularLocation>
</comment>
<dbReference type="SUPFAM" id="SSF53448">
    <property type="entry name" value="Nucleotide-diphospho-sugar transferases"/>
    <property type="match status" value="1"/>
</dbReference>
<accession>A0A1Z3U824</accession>
<evidence type="ECO:0000256" key="1">
    <source>
        <dbReference type="ARBA" id="ARBA00004496"/>
    </source>
</evidence>
<evidence type="ECO:0000313" key="9">
    <source>
        <dbReference type="EMBL" id="ASE39411.2"/>
    </source>
</evidence>
<dbReference type="InterPro" id="IPR023214">
    <property type="entry name" value="HAD_sf"/>
</dbReference>
<dbReference type="GO" id="GO:0005975">
    <property type="term" value="P:carbohydrate metabolic process"/>
    <property type="evidence" value="ECO:0007669"/>
    <property type="project" value="InterPro"/>
</dbReference>
<dbReference type="AlphaFoldDB" id="A0A1Z3U824"/>
<dbReference type="Gene3D" id="3.40.50.1000">
    <property type="entry name" value="HAD superfamily/HAD-like"/>
    <property type="match status" value="1"/>
</dbReference>
<dbReference type="RefSeq" id="WP_066628912.1">
    <property type="nucleotide sequence ID" value="NZ_CP022048.2"/>
</dbReference>
<dbReference type="GO" id="GO:0046872">
    <property type="term" value="F:metal ion binding"/>
    <property type="evidence" value="ECO:0007669"/>
    <property type="project" value="UniProtKB-KW"/>
</dbReference>
<evidence type="ECO:0000256" key="2">
    <source>
        <dbReference type="ARBA" id="ARBA00005628"/>
    </source>
</evidence>
<dbReference type="Pfam" id="PF13242">
    <property type="entry name" value="Hydrolase_like"/>
    <property type="match status" value="1"/>
</dbReference>
<evidence type="ECO:0000256" key="3">
    <source>
        <dbReference type="ARBA" id="ARBA00022490"/>
    </source>
</evidence>
<evidence type="ECO:0000256" key="6">
    <source>
        <dbReference type="ARBA" id="ARBA00023277"/>
    </source>
</evidence>
<dbReference type="InterPro" id="IPR029044">
    <property type="entry name" value="Nucleotide-diphossugar_trans"/>
</dbReference>
<protein>
    <recommendedName>
        <fullName evidence="7">D,D-heptose 1,7-bisphosphate phosphatase</fullName>
    </recommendedName>
</protein>
<dbReference type="InterPro" id="IPR006543">
    <property type="entry name" value="Histidinol-phos"/>
</dbReference>
<name>A0A1Z3U824_BREVE</name>
<evidence type="ECO:0000256" key="5">
    <source>
        <dbReference type="ARBA" id="ARBA00022801"/>
    </source>
</evidence>
<evidence type="ECO:0000259" key="8">
    <source>
        <dbReference type="Pfam" id="PF00483"/>
    </source>
</evidence>
<dbReference type="CDD" id="cd07503">
    <property type="entry name" value="HAD_HisB-N"/>
    <property type="match status" value="1"/>
</dbReference>
<dbReference type="CDD" id="cd04181">
    <property type="entry name" value="NTP_transferase"/>
    <property type="match status" value="1"/>
</dbReference>
<dbReference type="Gene3D" id="3.90.550.10">
    <property type="entry name" value="Spore Coat Polysaccharide Biosynthesis Protein SpsA, Chain A"/>
    <property type="match status" value="1"/>
</dbReference>
<evidence type="ECO:0000256" key="4">
    <source>
        <dbReference type="ARBA" id="ARBA00022723"/>
    </source>
</evidence>
<evidence type="ECO:0000313" key="10">
    <source>
        <dbReference type="EMBL" id="MDX2335364.1"/>
    </source>
</evidence>
<dbReference type="Proteomes" id="UP000197050">
    <property type="component" value="Chromosome"/>
</dbReference>
<feature type="domain" description="Nucleotidyl transferase" evidence="8">
    <location>
        <begin position="4"/>
        <end position="234"/>
    </location>
</feature>
<dbReference type="GO" id="GO:0005737">
    <property type="term" value="C:cytoplasm"/>
    <property type="evidence" value="ECO:0007669"/>
    <property type="project" value="UniProtKB-SubCell"/>
</dbReference>
<keyword evidence="12" id="KW-1185">Reference proteome</keyword>
<dbReference type="PANTHER" id="PTHR42891:SF1">
    <property type="entry name" value="D-GLYCERO-BETA-D-MANNO-HEPTOSE-1,7-BISPHOSPHATE 7-PHOSPHATASE"/>
    <property type="match status" value="1"/>
</dbReference>
<comment type="similarity">
    <text evidence="2">Belongs to the GmhB family.</text>
</comment>
<keyword evidence="4" id="KW-0479">Metal-binding</keyword>
<dbReference type="InterPro" id="IPR006549">
    <property type="entry name" value="HAD-SF_hydro_IIIA"/>
</dbReference>
<reference evidence="10" key="3">
    <citation type="submission" date="2022-06" db="EMBL/GenBank/DDBJ databases">
        <authorList>
            <person name="Hesketh-Best P.J."/>
            <person name="Koch M.J."/>
        </authorList>
    </citation>
    <scope>NUCLEOTIDE SEQUENCE</scope>
    <source>
        <strain evidence="10">PC206-O</strain>
    </source>
</reference>
<organism evidence="9 11">
    <name type="scientific">Brevundimonas vesicularis</name>
    <name type="common">Pseudomonas vesicularis</name>
    <dbReference type="NCBI Taxonomy" id="41276"/>
    <lineage>
        <taxon>Bacteria</taxon>
        <taxon>Pseudomonadati</taxon>
        <taxon>Pseudomonadota</taxon>
        <taxon>Alphaproteobacteria</taxon>
        <taxon>Caulobacterales</taxon>
        <taxon>Caulobacteraceae</taxon>
        <taxon>Brevundimonas</taxon>
    </lineage>
</organism>
<dbReference type="EMBL" id="JAMYEC010000006">
    <property type="protein sequence ID" value="MDX2335364.1"/>
    <property type="molecule type" value="Genomic_DNA"/>
</dbReference>
<dbReference type="InterPro" id="IPR004446">
    <property type="entry name" value="Heptose_bisP_phosphatase"/>
</dbReference>
<reference evidence="10 12" key="4">
    <citation type="journal article" date="2023" name="FEMS Microbes">
        <title>Whole genomes of deep-sea sponge-associated bacteria exhibit high novel natural product potential.</title>
        <authorList>
            <person name="Hesketh-Best P.J."/>
            <person name="January G.G."/>
            <person name="Koch M.J."/>
            <person name="Warburton P.J."/>
            <person name="Howell K.L."/>
            <person name="Upton M."/>
        </authorList>
    </citation>
    <scope>NUCLEOTIDE SEQUENCE [LARGE SCALE GENOMIC DNA]</scope>
    <source>
        <strain evidence="10 12">PC206-O</strain>
    </source>
</reference>
<keyword evidence="6" id="KW-0119">Carbohydrate metabolism</keyword>
<dbReference type="EMBL" id="CP022048">
    <property type="protein sequence ID" value="ASE39411.2"/>
    <property type="molecule type" value="Genomic_DNA"/>
</dbReference>
<dbReference type="InterPro" id="IPR036412">
    <property type="entry name" value="HAD-like_sf"/>
</dbReference>
<reference evidence="9" key="2">
    <citation type="submission" date="2017-12" db="EMBL/GenBank/DDBJ databases">
        <title>FDA dAtabase for Regulatory Grade micrObial Sequences (FDA-ARGOS): Supporting development and validation of Infectious Disease Dx tests.</title>
        <authorList>
            <person name="Campos J."/>
            <person name="Goldberg B."/>
            <person name="Tallon L."/>
            <person name="Sadzewicz L."/>
            <person name="Sengamalay N."/>
            <person name="Ott S."/>
            <person name="Godinez A."/>
            <person name="Nagaraj S."/>
            <person name="Vavikolanu K."/>
            <person name="Vyas G."/>
            <person name="Nadendla S."/>
            <person name="Aluvathingal J."/>
            <person name="Geyer C."/>
            <person name="Nandy P."/>
            <person name="Hobson J."/>
            <person name="Sichtig H."/>
        </authorList>
    </citation>
    <scope>NUCLEOTIDE SEQUENCE</scope>
    <source>
        <strain evidence="9">FDAARGOS_289</strain>
    </source>
</reference>
<keyword evidence="5 10" id="KW-0378">Hydrolase</keyword>
<reference evidence="11" key="1">
    <citation type="submission" date="2017-06" db="EMBL/GenBank/DDBJ databases">
        <title>FDA dAtabase for Regulatory Grade micrObial Sequences (FDA-ARGOS): Supporting development and validation of Infectious Disease Dx tests.</title>
        <authorList>
            <person name="Minogue T."/>
            <person name="Wolcott M."/>
            <person name="Wasieloski L."/>
            <person name="Aguilar W."/>
            <person name="Moore D."/>
            <person name="Tallon L."/>
            <person name="Sadzewicz L."/>
            <person name="Sengamalay N."/>
            <person name="Ott S."/>
            <person name="Godinez A."/>
            <person name="Nagaraj S."/>
            <person name="Nadendla S."/>
            <person name="Geyer C."/>
            <person name="Sichtig H."/>
        </authorList>
    </citation>
    <scope>NUCLEOTIDE SEQUENCE [LARGE SCALE GENOMIC DNA]</scope>
    <source>
        <strain evidence="11">FDAARGOS_289</strain>
    </source>
</reference>
<dbReference type="InterPro" id="IPR005835">
    <property type="entry name" value="NTP_transferase_dom"/>
</dbReference>
<dbReference type="NCBIfam" id="TIGR01662">
    <property type="entry name" value="HAD-SF-IIIA"/>
    <property type="match status" value="1"/>
</dbReference>